<keyword evidence="3" id="KW-1185">Reference proteome</keyword>
<name>A0A1V9ZCV3_9STRA</name>
<comment type="caution">
    <text evidence="2">The sequence shown here is derived from an EMBL/GenBank/DDBJ whole genome shotgun (WGS) entry which is preliminary data.</text>
</comment>
<dbReference type="Gene3D" id="1.10.287.1490">
    <property type="match status" value="1"/>
</dbReference>
<organism evidence="2 3">
    <name type="scientific">Thraustotheca clavata</name>
    <dbReference type="NCBI Taxonomy" id="74557"/>
    <lineage>
        <taxon>Eukaryota</taxon>
        <taxon>Sar</taxon>
        <taxon>Stramenopiles</taxon>
        <taxon>Oomycota</taxon>
        <taxon>Saprolegniomycetes</taxon>
        <taxon>Saprolegniales</taxon>
        <taxon>Achlyaceae</taxon>
        <taxon>Thraustotheca</taxon>
    </lineage>
</organism>
<accession>A0A1V9ZCV3</accession>
<dbReference type="OrthoDB" id="75084at2759"/>
<proteinExistence type="predicted"/>
<dbReference type="STRING" id="74557.A0A1V9ZCV3"/>
<feature type="coiled-coil region" evidence="1">
    <location>
        <begin position="50"/>
        <end position="250"/>
    </location>
</feature>
<evidence type="ECO:0000313" key="3">
    <source>
        <dbReference type="Proteomes" id="UP000243217"/>
    </source>
</evidence>
<dbReference type="Proteomes" id="UP000243217">
    <property type="component" value="Unassembled WGS sequence"/>
</dbReference>
<dbReference type="AlphaFoldDB" id="A0A1V9ZCV3"/>
<protein>
    <submittedName>
        <fullName evidence="2">Uncharacterized protein</fullName>
    </submittedName>
</protein>
<reference evidence="2 3" key="1">
    <citation type="journal article" date="2014" name="Genome Biol. Evol.">
        <title>The secreted proteins of Achlya hypogyna and Thraustotheca clavata identify the ancestral oomycete secretome and reveal gene acquisitions by horizontal gene transfer.</title>
        <authorList>
            <person name="Misner I."/>
            <person name="Blouin N."/>
            <person name="Leonard G."/>
            <person name="Richards T.A."/>
            <person name="Lane C.E."/>
        </authorList>
    </citation>
    <scope>NUCLEOTIDE SEQUENCE [LARGE SCALE GENOMIC DNA]</scope>
    <source>
        <strain evidence="2 3">ATCC 34112</strain>
    </source>
</reference>
<evidence type="ECO:0000313" key="2">
    <source>
        <dbReference type="EMBL" id="OQR95818.1"/>
    </source>
</evidence>
<dbReference type="EMBL" id="JNBS01002025">
    <property type="protein sequence ID" value="OQR95818.1"/>
    <property type="molecule type" value="Genomic_DNA"/>
</dbReference>
<gene>
    <name evidence="2" type="ORF">THRCLA_22067</name>
</gene>
<evidence type="ECO:0000256" key="1">
    <source>
        <dbReference type="SAM" id="Coils"/>
    </source>
</evidence>
<keyword evidence="1" id="KW-0175">Coiled coil</keyword>
<sequence>MVDEESGEFSKLIQDFRQKIAECDEYDQLERRVLLERMAELENRPEPVTVVADDDEFEALRRKLNAVENENRNGRKYVSKLQEDIKRLEEEKMQLEKAASDTHGEILTNEVKEAQRVIDNLKMDVCQLKLEKNNLKHEVAAKVSELQTVQEELEEAKAEISQLEDEVVKLKAEIIQNDTEQETSKERISRIMTTMEARAAILDEVEAKLQESEAARNELAEAKTFWEDKAAKLERVVQQYGNEIQSLKSTANTNDMVYSEESLAHGKRMVENFYLSYYHTAESKHRLLLKETKEKDMALGRQGEDLNHVRQVLENLLDADPAAMRVAIDGLLASLDR</sequence>